<comment type="caution">
    <text evidence="2">The sequence shown here is derived from an EMBL/GenBank/DDBJ whole genome shotgun (WGS) entry which is preliminary data.</text>
</comment>
<reference evidence="2" key="1">
    <citation type="journal article" date="2019" name="Sci. Rep.">
        <title>Draft genome of Tanacetum cinerariifolium, the natural source of mosquito coil.</title>
        <authorList>
            <person name="Yamashiro T."/>
            <person name="Shiraishi A."/>
            <person name="Satake H."/>
            <person name="Nakayama K."/>
        </authorList>
    </citation>
    <scope>NUCLEOTIDE SEQUENCE</scope>
</reference>
<sequence length="265" mass="29003">MEITATIDWKVKVVTEASIRRHLKLEDSDGISNLPITEIFEQLALMGILIRQETEGPQPSSPPHINVADEAASNGVGVRHGGATTNVTSLDAGQGSSNINKTSSVPHDSPLLKVYTLRSDEGNLMQTKKVYGAAYTKLIMKVKKLEKTIKTSQARRRTKIVVSDDEEDLEDPSKQGRKIDRIDQDPNILLIQHDAEIQGRYDQDMEFNLDFNAAKEVFTAEKEVSIVEPVSTASATASTVSVDVSPASPTRRVSTADDITMAETL</sequence>
<dbReference type="EMBL" id="BKCJ010358665">
    <property type="protein sequence ID" value="GFA03309.1"/>
    <property type="molecule type" value="Genomic_DNA"/>
</dbReference>
<feature type="region of interest" description="Disordered" evidence="1">
    <location>
        <begin position="245"/>
        <end position="265"/>
    </location>
</feature>
<feature type="compositionally biased region" description="Polar residues" evidence="1">
    <location>
        <begin position="83"/>
        <end position="105"/>
    </location>
</feature>
<name>A0A699J1M0_TANCI</name>
<proteinExistence type="predicted"/>
<gene>
    <name evidence="2" type="ORF">Tci_575281</name>
</gene>
<feature type="region of interest" description="Disordered" evidence="1">
    <location>
        <begin position="75"/>
        <end position="105"/>
    </location>
</feature>
<accession>A0A699J1M0</accession>
<evidence type="ECO:0000313" key="2">
    <source>
        <dbReference type="EMBL" id="GFA03309.1"/>
    </source>
</evidence>
<protein>
    <submittedName>
        <fullName evidence="2">Uncharacterized protein</fullName>
    </submittedName>
</protein>
<organism evidence="2">
    <name type="scientific">Tanacetum cinerariifolium</name>
    <name type="common">Dalmatian daisy</name>
    <name type="synonym">Chrysanthemum cinerariifolium</name>
    <dbReference type="NCBI Taxonomy" id="118510"/>
    <lineage>
        <taxon>Eukaryota</taxon>
        <taxon>Viridiplantae</taxon>
        <taxon>Streptophyta</taxon>
        <taxon>Embryophyta</taxon>
        <taxon>Tracheophyta</taxon>
        <taxon>Spermatophyta</taxon>
        <taxon>Magnoliopsida</taxon>
        <taxon>eudicotyledons</taxon>
        <taxon>Gunneridae</taxon>
        <taxon>Pentapetalae</taxon>
        <taxon>asterids</taxon>
        <taxon>campanulids</taxon>
        <taxon>Asterales</taxon>
        <taxon>Asteraceae</taxon>
        <taxon>Asteroideae</taxon>
        <taxon>Anthemideae</taxon>
        <taxon>Anthemidinae</taxon>
        <taxon>Tanacetum</taxon>
    </lineage>
</organism>
<feature type="non-terminal residue" evidence="2">
    <location>
        <position position="265"/>
    </location>
</feature>
<dbReference type="AlphaFoldDB" id="A0A699J1M0"/>
<evidence type="ECO:0000256" key="1">
    <source>
        <dbReference type="SAM" id="MobiDB-lite"/>
    </source>
</evidence>